<comment type="caution">
    <text evidence="2">The sequence shown here is derived from an EMBL/GenBank/DDBJ whole genome shotgun (WGS) entry which is preliminary data.</text>
</comment>
<dbReference type="AlphaFoldDB" id="A0A835AH68"/>
<feature type="repeat" description="ANK" evidence="1">
    <location>
        <begin position="90"/>
        <end position="122"/>
    </location>
</feature>
<dbReference type="PANTHER" id="PTHR24121">
    <property type="entry name" value="NO MECHANORECEPTOR POTENTIAL C, ISOFORM D-RELATED"/>
    <property type="match status" value="1"/>
</dbReference>
<protein>
    <submittedName>
        <fullName evidence="2">Uncharacterized protein</fullName>
    </submittedName>
</protein>
<accession>A0A835AH68</accession>
<dbReference type="SUPFAM" id="SSF48403">
    <property type="entry name" value="Ankyrin repeat"/>
    <property type="match status" value="1"/>
</dbReference>
<dbReference type="Pfam" id="PF12796">
    <property type="entry name" value="Ank_2"/>
    <property type="match status" value="1"/>
</dbReference>
<keyword evidence="1" id="KW-0040">ANK repeat</keyword>
<dbReference type="OrthoDB" id="683657at2759"/>
<keyword evidence="3" id="KW-1185">Reference proteome</keyword>
<dbReference type="PROSITE" id="PS50088">
    <property type="entry name" value="ANK_REPEAT"/>
    <property type="match status" value="1"/>
</dbReference>
<dbReference type="InterPro" id="IPR036770">
    <property type="entry name" value="Ankyrin_rpt-contain_sf"/>
</dbReference>
<gene>
    <name evidence="2" type="ORF">HU200_053546</name>
</gene>
<evidence type="ECO:0000256" key="1">
    <source>
        <dbReference type="PROSITE-ProRule" id="PRU00023"/>
    </source>
</evidence>
<evidence type="ECO:0000313" key="3">
    <source>
        <dbReference type="Proteomes" id="UP000636709"/>
    </source>
</evidence>
<dbReference type="PANTHER" id="PTHR24121:SF21">
    <property type="entry name" value="ANKYRIN REPEAT FAMILY PROTEIN"/>
    <property type="match status" value="1"/>
</dbReference>
<dbReference type="EMBL" id="JACEFO010002306">
    <property type="protein sequence ID" value="KAF8666436.1"/>
    <property type="molecule type" value="Genomic_DNA"/>
</dbReference>
<dbReference type="PROSITE" id="PS50297">
    <property type="entry name" value="ANK_REP_REGION"/>
    <property type="match status" value="1"/>
</dbReference>
<name>A0A835AH68_9POAL</name>
<proteinExistence type="predicted"/>
<dbReference type="Gene3D" id="1.25.40.20">
    <property type="entry name" value="Ankyrin repeat-containing domain"/>
    <property type="match status" value="1"/>
</dbReference>
<organism evidence="2 3">
    <name type="scientific">Digitaria exilis</name>
    <dbReference type="NCBI Taxonomy" id="1010633"/>
    <lineage>
        <taxon>Eukaryota</taxon>
        <taxon>Viridiplantae</taxon>
        <taxon>Streptophyta</taxon>
        <taxon>Embryophyta</taxon>
        <taxon>Tracheophyta</taxon>
        <taxon>Spermatophyta</taxon>
        <taxon>Magnoliopsida</taxon>
        <taxon>Liliopsida</taxon>
        <taxon>Poales</taxon>
        <taxon>Poaceae</taxon>
        <taxon>PACMAD clade</taxon>
        <taxon>Panicoideae</taxon>
        <taxon>Panicodae</taxon>
        <taxon>Paniceae</taxon>
        <taxon>Anthephorinae</taxon>
        <taxon>Digitaria</taxon>
    </lineage>
</organism>
<evidence type="ECO:0000313" key="2">
    <source>
        <dbReference type="EMBL" id="KAF8666436.1"/>
    </source>
</evidence>
<sequence>MNPELLKSLLNSEGRQDTATTEYASVILQIGREIAGASSQATSLLLRGVTSDGDSALHVVAAAGDRDEHLRSASAIYGKARHLLEARNKAGSTPLHVAARARNVEMLSLLVRFAGEEEEGEERVRTLLRMQNEVGETALHGAIRA</sequence>
<dbReference type="InterPro" id="IPR002110">
    <property type="entry name" value="Ankyrin_rpt"/>
</dbReference>
<reference evidence="2" key="1">
    <citation type="submission" date="2020-07" db="EMBL/GenBank/DDBJ databases">
        <title>Genome sequence and genetic diversity analysis of an under-domesticated orphan crop, white fonio (Digitaria exilis).</title>
        <authorList>
            <person name="Bennetzen J.L."/>
            <person name="Chen S."/>
            <person name="Ma X."/>
            <person name="Wang X."/>
            <person name="Yssel A.E.J."/>
            <person name="Chaluvadi S.R."/>
            <person name="Johnson M."/>
            <person name="Gangashetty P."/>
            <person name="Hamidou F."/>
            <person name="Sanogo M.D."/>
            <person name="Zwaenepoel A."/>
            <person name="Wallace J."/>
            <person name="Van De Peer Y."/>
            <person name="Van Deynze A."/>
        </authorList>
    </citation>
    <scope>NUCLEOTIDE SEQUENCE</scope>
    <source>
        <tissue evidence="2">Leaves</tissue>
    </source>
</reference>
<dbReference type="Proteomes" id="UP000636709">
    <property type="component" value="Unassembled WGS sequence"/>
</dbReference>